<dbReference type="OrthoDB" id="4136235at2759"/>
<comment type="caution">
    <text evidence="3">The sequence shown here is derived from an EMBL/GenBank/DDBJ whole genome shotgun (WGS) entry which is preliminary data.</text>
</comment>
<gene>
    <name evidence="3" type="ORF">TRIVIDRAFT_81610</name>
</gene>
<evidence type="ECO:0000256" key="1">
    <source>
        <dbReference type="SAM" id="MobiDB-lite"/>
    </source>
</evidence>
<feature type="compositionally biased region" description="Polar residues" evidence="1">
    <location>
        <begin position="86"/>
        <end position="96"/>
    </location>
</feature>
<keyword evidence="4" id="KW-1185">Reference proteome</keyword>
<keyword evidence="2" id="KW-0472">Membrane</keyword>
<dbReference type="Proteomes" id="UP000007115">
    <property type="component" value="Unassembled WGS sequence"/>
</dbReference>
<dbReference type="VEuPathDB" id="FungiDB:TRIVIDRAFT_81610"/>
<sequence>MAPSWVIPVACLSAICGVAFVFIWWWFPRMWKRGTQQEMELLARERAERERYMQQRNLEAGITPQEKEAPVASAQEKEAADVLTQGKDSSPTSAQEKQAPAASSPE</sequence>
<dbReference type="RefSeq" id="XP_013955931.1">
    <property type="nucleotide sequence ID" value="XM_014100456.1"/>
</dbReference>
<dbReference type="GeneID" id="25798270"/>
<dbReference type="OMA" id="WFPRMWK"/>
<dbReference type="EMBL" id="ABDF02000065">
    <property type="protein sequence ID" value="EHK21737.1"/>
    <property type="molecule type" value="Genomic_DNA"/>
</dbReference>
<evidence type="ECO:0000313" key="4">
    <source>
        <dbReference type="Proteomes" id="UP000007115"/>
    </source>
</evidence>
<keyword evidence="2" id="KW-0812">Transmembrane</keyword>
<feature type="transmembrane region" description="Helical" evidence="2">
    <location>
        <begin position="6"/>
        <end position="27"/>
    </location>
</feature>
<dbReference type="eggNOG" id="ENOG502T27R">
    <property type="taxonomic scope" value="Eukaryota"/>
</dbReference>
<dbReference type="AlphaFoldDB" id="G9MV14"/>
<organism evidence="3 4">
    <name type="scientific">Hypocrea virens (strain Gv29-8 / FGSC 10586)</name>
    <name type="common">Gliocladium virens</name>
    <name type="synonym">Trichoderma virens</name>
    <dbReference type="NCBI Taxonomy" id="413071"/>
    <lineage>
        <taxon>Eukaryota</taxon>
        <taxon>Fungi</taxon>
        <taxon>Dikarya</taxon>
        <taxon>Ascomycota</taxon>
        <taxon>Pezizomycotina</taxon>
        <taxon>Sordariomycetes</taxon>
        <taxon>Hypocreomycetidae</taxon>
        <taxon>Hypocreales</taxon>
        <taxon>Hypocreaceae</taxon>
        <taxon>Trichoderma</taxon>
    </lineage>
</organism>
<dbReference type="HOGENOM" id="CLU_2223633_0_0_1"/>
<proteinExistence type="predicted"/>
<accession>G9MV14</accession>
<name>G9MV14_HYPVG</name>
<evidence type="ECO:0000313" key="3">
    <source>
        <dbReference type="EMBL" id="EHK21737.1"/>
    </source>
</evidence>
<keyword evidence="2" id="KW-1133">Transmembrane helix</keyword>
<feature type="compositionally biased region" description="Basic and acidic residues" evidence="1">
    <location>
        <begin position="65"/>
        <end position="80"/>
    </location>
</feature>
<protein>
    <submittedName>
        <fullName evidence="3">Uncharacterized protein</fullName>
    </submittedName>
</protein>
<dbReference type="InParanoid" id="G9MV14"/>
<evidence type="ECO:0000256" key="2">
    <source>
        <dbReference type="SAM" id="Phobius"/>
    </source>
</evidence>
<feature type="region of interest" description="Disordered" evidence="1">
    <location>
        <begin position="57"/>
        <end position="106"/>
    </location>
</feature>
<reference evidence="3 4" key="1">
    <citation type="journal article" date="2011" name="Genome Biol.">
        <title>Comparative genome sequence analysis underscores mycoparasitism as the ancestral life style of Trichoderma.</title>
        <authorList>
            <person name="Kubicek C.P."/>
            <person name="Herrera-Estrella A."/>
            <person name="Seidl-Seiboth V."/>
            <person name="Martinez D.A."/>
            <person name="Druzhinina I.S."/>
            <person name="Thon M."/>
            <person name="Zeilinger S."/>
            <person name="Casas-Flores S."/>
            <person name="Horwitz B.A."/>
            <person name="Mukherjee P.K."/>
            <person name="Mukherjee M."/>
            <person name="Kredics L."/>
            <person name="Alcaraz L.D."/>
            <person name="Aerts A."/>
            <person name="Antal Z."/>
            <person name="Atanasova L."/>
            <person name="Cervantes-Badillo M.G."/>
            <person name="Challacombe J."/>
            <person name="Chertkov O."/>
            <person name="McCluskey K."/>
            <person name="Coulpier F."/>
            <person name="Deshpande N."/>
            <person name="von Doehren H."/>
            <person name="Ebbole D.J."/>
            <person name="Esquivel-Naranjo E.U."/>
            <person name="Fekete E."/>
            <person name="Flipphi M."/>
            <person name="Glaser F."/>
            <person name="Gomez-Rodriguez E.Y."/>
            <person name="Gruber S."/>
            <person name="Han C."/>
            <person name="Henrissat B."/>
            <person name="Hermosa R."/>
            <person name="Hernandez-Onate M."/>
            <person name="Karaffa L."/>
            <person name="Kosti I."/>
            <person name="Le Crom S."/>
            <person name="Lindquist E."/>
            <person name="Lucas S."/>
            <person name="Luebeck M."/>
            <person name="Luebeck P.S."/>
            <person name="Margeot A."/>
            <person name="Metz B."/>
            <person name="Misra M."/>
            <person name="Nevalainen H."/>
            <person name="Omann M."/>
            <person name="Packer N."/>
            <person name="Perrone G."/>
            <person name="Uresti-Rivera E.E."/>
            <person name="Salamov A."/>
            <person name="Schmoll M."/>
            <person name="Seiboth B."/>
            <person name="Shapiro H."/>
            <person name="Sukno S."/>
            <person name="Tamayo-Ramos J.A."/>
            <person name="Tisch D."/>
            <person name="Wiest A."/>
            <person name="Wilkinson H.H."/>
            <person name="Zhang M."/>
            <person name="Coutinho P.M."/>
            <person name="Kenerley C.M."/>
            <person name="Monte E."/>
            <person name="Baker S.E."/>
            <person name="Grigoriev I.V."/>
        </authorList>
    </citation>
    <scope>NUCLEOTIDE SEQUENCE [LARGE SCALE GENOMIC DNA]</scope>
    <source>
        <strain evidence="4">Gv29-8 / FGSC 10586</strain>
    </source>
</reference>